<comment type="caution">
    <text evidence="2">The sequence shown here is derived from an EMBL/GenBank/DDBJ whole genome shotgun (WGS) entry which is preliminary data.</text>
</comment>
<protein>
    <submittedName>
        <fullName evidence="2">Uncharacterized protein</fullName>
    </submittedName>
</protein>
<evidence type="ECO:0000313" key="2">
    <source>
        <dbReference type="EMBL" id="KAH6597708.1"/>
    </source>
</evidence>
<keyword evidence="3" id="KW-1185">Reference proteome</keyword>
<reference evidence="2 3" key="1">
    <citation type="submission" date="2021-02" db="EMBL/GenBank/DDBJ databases">
        <title>Variation within the Batrachochytrium salamandrivorans European outbreak.</title>
        <authorList>
            <person name="Kelly M."/>
            <person name="Pasmans F."/>
            <person name="Shea T.P."/>
            <person name="Munoz J.F."/>
            <person name="Carranza S."/>
            <person name="Cuomo C.A."/>
            <person name="Martel A."/>
        </authorList>
    </citation>
    <scope>NUCLEOTIDE SEQUENCE [LARGE SCALE GENOMIC DNA]</scope>
    <source>
        <strain evidence="2 3">AMFP18/2</strain>
    </source>
</reference>
<feature type="signal peptide" evidence="1">
    <location>
        <begin position="1"/>
        <end position="18"/>
    </location>
</feature>
<evidence type="ECO:0000256" key="1">
    <source>
        <dbReference type="SAM" id="SignalP"/>
    </source>
</evidence>
<accession>A0ABQ8FG24</accession>
<organism evidence="2 3">
    <name type="scientific">Batrachochytrium salamandrivorans</name>
    <dbReference type="NCBI Taxonomy" id="1357716"/>
    <lineage>
        <taxon>Eukaryota</taxon>
        <taxon>Fungi</taxon>
        <taxon>Fungi incertae sedis</taxon>
        <taxon>Chytridiomycota</taxon>
        <taxon>Chytridiomycota incertae sedis</taxon>
        <taxon>Chytridiomycetes</taxon>
        <taxon>Rhizophydiales</taxon>
        <taxon>Rhizophydiales incertae sedis</taxon>
        <taxon>Batrachochytrium</taxon>
    </lineage>
</organism>
<dbReference type="EMBL" id="JAFCIX010000136">
    <property type="protein sequence ID" value="KAH6597708.1"/>
    <property type="molecule type" value="Genomic_DNA"/>
</dbReference>
<sequence length="292" mass="31536">MQFFHLVSFVVVASYAAALPQPAGLSEQYSNGVDITLASILEARSYQPVSDTQEDSPTLMSLERRADSAGSPRVNSGFSVPPLSRLSRDEAKDLIYSFFDRGAFSFANISSTINKTGNGFAELSESGEKAGTKIGGSVGDLLSLYVRRNIYVSVSLTVSLGSEGQTIISFIDSIETPKNSSKIFQSFFQTLINLTTEAGKKEKESDGFIVNILKDSGTVAQNIEEAIKLLVGTVASLVKIFDALKTIMSKSESGRTIYDDISSMMESLAKFIAEQQNLHDKITAALKVVPPK</sequence>
<gene>
    <name evidence="2" type="ORF">BASA50_004313</name>
</gene>
<evidence type="ECO:0000313" key="3">
    <source>
        <dbReference type="Proteomes" id="UP001648503"/>
    </source>
</evidence>
<feature type="chain" id="PRO_5045793902" evidence="1">
    <location>
        <begin position="19"/>
        <end position="292"/>
    </location>
</feature>
<keyword evidence="1" id="KW-0732">Signal</keyword>
<name>A0ABQ8FG24_9FUNG</name>
<proteinExistence type="predicted"/>
<dbReference type="Proteomes" id="UP001648503">
    <property type="component" value="Unassembled WGS sequence"/>
</dbReference>